<dbReference type="EMBL" id="CP009920">
    <property type="protein sequence ID" value="AJI24578.1"/>
    <property type="molecule type" value="Genomic_DNA"/>
</dbReference>
<reference evidence="1 2" key="1">
    <citation type="journal article" date="2015" name="Genome Announc.">
        <title>Complete genome sequences for 35 biothreat assay-relevant bacillus species.</title>
        <authorList>
            <person name="Johnson S.L."/>
            <person name="Daligault H.E."/>
            <person name="Davenport K.W."/>
            <person name="Jaissle J."/>
            <person name="Frey K.G."/>
            <person name="Ladner J.T."/>
            <person name="Broomall S.M."/>
            <person name="Bishop-Lilly K.A."/>
            <person name="Bruce D.C."/>
            <person name="Gibbons H.S."/>
            <person name="Coyne S.R."/>
            <person name="Lo C.C."/>
            <person name="Meincke L."/>
            <person name="Munk A.C."/>
            <person name="Koroleva G.I."/>
            <person name="Rosenzweig C.N."/>
            <person name="Palacios G.F."/>
            <person name="Redden C.L."/>
            <person name="Minogue T.D."/>
            <person name="Chain P.S."/>
        </authorList>
    </citation>
    <scope>NUCLEOTIDE SEQUENCE [LARGE SCALE GENOMIC DNA]</scope>
    <source>
        <strain evidence="2">ATCC 14581 / DSM 32 / JCM 2506 / NBRC 15308 / NCIMB 9376 / NCTC 10342 / NRRL B-14308 / VKM B-512</strain>
    </source>
</reference>
<dbReference type="PANTHER" id="PTHR37692:SF1">
    <property type="entry name" value="DUF420 DOMAIN-CONTAINING PROTEIN"/>
    <property type="match status" value="1"/>
</dbReference>
<dbReference type="RefSeq" id="WP_013059351.1">
    <property type="nucleotide sequence ID" value="NZ_BCVB01000008.1"/>
</dbReference>
<dbReference type="GeneID" id="93645132"/>
<dbReference type="Pfam" id="PF04238">
    <property type="entry name" value="DUF420"/>
    <property type="match status" value="1"/>
</dbReference>
<name>A0A0B6AV71_PRIM2</name>
<evidence type="ECO:0000313" key="1">
    <source>
        <dbReference type="EMBL" id="AJI24578.1"/>
    </source>
</evidence>
<protein>
    <recommendedName>
        <fullName evidence="3">DUF420 domain-containing protein</fullName>
    </recommendedName>
</protein>
<accession>A0A0B6AV71</accession>
<proteinExistence type="predicted"/>
<evidence type="ECO:0000313" key="2">
    <source>
        <dbReference type="Proteomes" id="UP000031829"/>
    </source>
</evidence>
<sequence length="185" mass="21094">MSKNNEKIVPKSNKNFTGIILTFSVIANVIILLLFFSNIGYQGKVSFDLTIFPRLNAILNSFTFIFLVAALISIFRKNINAHKGFILAAFTSTLLFLVSYLTFHYISTETATFGGEGIVRPIYFFILITHSFLAAIIVPLALFALVWGWTMQVEKHKKIVRWTMPIWLYVSLTGVIVYLFMAPYY</sequence>
<dbReference type="Proteomes" id="UP000031829">
    <property type="component" value="Chromosome"/>
</dbReference>
<dbReference type="AlphaFoldDB" id="A0A0B6AV71"/>
<dbReference type="InterPro" id="IPR007352">
    <property type="entry name" value="DUF420"/>
</dbReference>
<evidence type="ECO:0008006" key="3">
    <source>
        <dbReference type="Google" id="ProtNLM"/>
    </source>
</evidence>
<gene>
    <name evidence="1" type="ORF">BG04_1667</name>
</gene>
<dbReference type="KEGG" id="bmeg:BG04_1667"/>
<dbReference type="PANTHER" id="PTHR37692">
    <property type="entry name" value="HYPOTHETICAL MEMBRANE SPANNING PROTEIN"/>
    <property type="match status" value="1"/>
</dbReference>
<organism evidence="1 2">
    <name type="scientific">Priestia megaterium (strain ATCC 14581 / DSM 32 / CCUG 1817 / JCM 2506 / NBRC 15308 / NCIMB 9376 / NCTC 10342 / NRRL B-14308 / VKM B-512 / Ford 19)</name>
    <name type="common">Bacillus megaterium</name>
    <dbReference type="NCBI Taxonomy" id="1348623"/>
    <lineage>
        <taxon>Bacteria</taxon>
        <taxon>Bacillati</taxon>
        <taxon>Bacillota</taxon>
        <taxon>Bacilli</taxon>
        <taxon>Bacillales</taxon>
        <taxon>Bacillaceae</taxon>
        <taxon>Priestia</taxon>
    </lineage>
</organism>
<dbReference type="HOGENOM" id="CLU_104065_0_0_9"/>